<dbReference type="InParanoid" id="H6BKY3"/>
<organism evidence="1 2">
    <name type="scientific">Exophiala dermatitidis (strain ATCC 34100 / CBS 525.76 / NIH/UT8656)</name>
    <name type="common">Black yeast</name>
    <name type="synonym">Wangiella dermatitidis</name>
    <dbReference type="NCBI Taxonomy" id="858893"/>
    <lineage>
        <taxon>Eukaryota</taxon>
        <taxon>Fungi</taxon>
        <taxon>Dikarya</taxon>
        <taxon>Ascomycota</taxon>
        <taxon>Pezizomycotina</taxon>
        <taxon>Eurotiomycetes</taxon>
        <taxon>Chaetothyriomycetidae</taxon>
        <taxon>Chaetothyriales</taxon>
        <taxon>Herpotrichiellaceae</taxon>
        <taxon>Exophiala</taxon>
    </lineage>
</organism>
<dbReference type="HOGENOM" id="CLU_088683_0_0_1"/>
<keyword evidence="2" id="KW-1185">Reference proteome</keyword>
<dbReference type="eggNOG" id="ENOG502T0VF">
    <property type="taxonomic scope" value="Eukaryota"/>
</dbReference>
<evidence type="ECO:0000313" key="1">
    <source>
        <dbReference type="EMBL" id="EHY51784.1"/>
    </source>
</evidence>
<dbReference type="GeneID" id="20304650"/>
<accession>H6BKY3</accession>
<gene>
    <name evidence="1" type="ORF">HMPREF1120_00011</name>
</gene>
<proteinExistence type="predicted"/>
<dbReference type="OMA" id="HEKPIRY"/>
<sequence>MITTSPGAARSQRNYGRAIRDKHGELMGDNIIGIYLSERPFHSSFPSEAVVDEAETIDELHDATAAELGRFVDHQDKFQNPLLLGAGLHGVVVLADIKGVKYALKVFKKWKQPGPVFYRYEDAVRMTPLANECRAFARLNSHNENGTWAARCYGWMKLSDTQFEVISRVVDSHGLSRWAVVKEYLPMPTEGCHFDEMRDKLKIPGRLRIYPQDLRLENCRGAKVVDLSSTLTAPCAEWSEFEFNFFFSEIAPWMFTNVQL</sequence>
<dbReference type="OrthoDB" id="3432781at2759"/>
<protein>
    <recommendedName>
        <fullName evidence="3">Protein kinase domain-containing protein</fullName>
    </recommendedName>
</protein>
<evidence type="ECO:0000313" key="2">
    <source>
        <dbReference type="Proteomes" id="UP000007304"/>
    </source>
</evidence>
<reference evidence="1" key="1">
    <citation type="submission" date="2011-07" db="EMBL/GenBank/DDBJ databases">
        <title>The Genome Sequence of Exophiala (Wangiella) dermatitidis NIH/UT8656.</title>
        <authorList>
            <consortium name="The Broad Institute Genome Sequencing Platform"/>
            <person name="Cuomo C."/>
            <person name="Wang Z."/>
            <person name="Hunicke-Smith S."/>
            <person name="Szanislo P.J."/>
            <person name="Earl A."/>
            <person name="Young S.K."/>
            <person name="Zeng Q."/>
            <person name="Gargeya S."/>
            <person name="Fitzgerald M."/>
            <person name="Haas B."/>
            <person name="Abouelleil A."/>
            <person name="Alvarado L."/>
            <person name="Arachchi H.M."/>
            <person name="Berlin A."/>
            <person name="Brown A."/>
            <person name="Chapman S.B."/>
            <person name="Chen Z."/>
            <person name="Dunbar C."/>
            <person name="Freedman E."/>
            <person name="Gearin G."/>
            <person name="Gellesch M."/>
            <person name="Goldberg J."/>
            <person name="Griggs A."/>
            <person name="Gujja S."/>
            <person name="Heiman D."/>
            <person name="Howarth C."/>
            <person name="Larson L."/>
            <person name="Lui A."/>
            <person name="MacDonald P.J.P."/>
            <person name="Montmayeur A."/>
            <person name="Murphy C."/>
            <person name="Neiman D."/>
            <person name="Pearson M."/>
            <person name="Priest M."/>
            <person name="Roberts A."/>
            <person name="Saif S."/>
            <person name="Shea T."/>
            <person name="Shenoy N."/>
            <person name="Sisk P."/>
            <person name="Stolte C."/>
            <person name="Sykes S."/>
            <person name="Wortman J."/>
            <person name="Nusbaum C."/>
            <person name="Birren B."/>
        </authorList>
    </citation>
    <scope>NUCLEOTIDE SEQUENCE</scope>
    <source>
        <strain evidence="1">NIH/UT8656</strain>
    </source>
</reference>
<dbReference type="Proteomes" id="UP000007304">
    <property type="component" value="Unassembled WGS sequence"/>
</dbReference>
<dbReference type="InterPro" id="IPR025213">
    <property type="entry name" value="Sim4_Fta2"/>
</dbReference>
<dbReference type="VEuPathDB" id="FungiDB:HMPREF1120_00011"/>
<dbReference type="EMBL" id="JH226130">
    <property type="protein sequence ID" value="EHY51784.1"/>
    <property type="molecule type" value="Genomic_DNA"/>
</dbReference>
<dbReference type="RefSeq" id="XP_009152245.1">
    <property type="nucleotide sequence ID" value="XM_009153997.1"/>
</dbReference>
<evidence type="ECO:0008006" key="3">
    <source>
        <dbReference type="Google" id="ProtNLM"/>
    </source>
</evidence>
<dbReference type="STRING" id="858893.H6BKY3"/>
<dbReference type="AlphaFoldDB" id="H6BKY3"/>
<dbReference type="Pfam" id="PF13095">
    <property type="entry name" value="FTA2"/>
    <property type="match status" value="1"/>
</dbReference>
<name>H6BKY3_EXODN</name>